<dbReference type="SMART" id="SM00248">
    <property type="entry name" value="ANK"/>
    <property type="match status" value="10"/>
</dbReference>
<dbReference type="Proteomes" id="UP000054928">
    <property type="component" value="Unassembled WGS sequence"/>
</dbReference>
<dbReference type="PANTHER" id="PTHR24198:SF165">
    <property type="entry name" value="ANKYRIN REPEAT-CONTAINING PROTEIN-RELATED"/>
    <property type="match status" value="1"/>
</dbReference>
<dbReference type="RefSeq" id="XP_024571667.1">
    <property type="nucleotide sequence ID" value="XM_024722626.1"/>
</dbReference>
<dbReference type="PRINTS" id="PR01415">
    <property type="entry name" value="ANKYRIN"/>
</dbReference>
<feature type="repeat" description="ANK" evidence="3">
    <location>
        <begin position="611"/>
        <end position="643"/>
    </location>
</feature>
<dbReference type="SUPFAM" id="SSF48403">
    <property type="entry name" value="Ankyrin repeat"/>
    <property type="match status" value="1"/>
</dbReference>
<dbReference type="PROSITE" id="PS50297">
    <property type="entry name" value="ANK_REP_REGION"/>
    <property type="match status" value="7"/>
</dbReference>
<dbReference type="Pfam" id="PF12796">
    <property type="entry name" value="Ank_2"/>
    <property type="match status" value="2"/>
</dbReference>
<proteinExistence type="predicted"/>
<dbReference type="PANTHER" id="PTHR24198">
    <property type="entry name" value="ANKYRIN REPEAT AND PROTEIN KINASE DOMAIN-CONTAINING PROTEIN"/>
    <property type="match status" value="1"/>
</dbReference>
<dbReference type="AlphaFoldDB" id="A0A0P1A5M5"/>
<name>A0A0P1A5M5_PLAHL</name>
<feature type="repeat" description="ANK" evidence="3">
    <location>
        <begin position="710"/>
        <end position="737"/>
    </location>
</feature>
<feature type="repeat" description="ANK" evidence="3">
    <location>
        <begin position="677"/>
        <end position="709"/>
    </location>
</feature>
<organism evidence="4 5">
    <name type="scientific">Plasmopara halstedii</name>
    <name type="common">Downy mildew of sunflower</name>
    <dbReference type="NCBI Taxonomy" id="4781"/>
    <lineage>
        <taxon>Eukaryota</taxon>
        <taxon>Sar</taxon>
        <taxon>Stramenopiles</taxon>
        <taxon>Oomycota</taxon>
        <taxon>Peronosporomycetes</taxon>
        <taxon>Peronosporales</taxon>
        <taxon>Peronosporaceae</taxon>
        <taxon>Plasmopara</taxon>
    </lineage>
</organism>
<feature type="repeat" description="ANK" evidence="3">
    <location>
        <begin position="578"/>
        <end position="610"/>
    </location>
</feature>
<dbReference type="Gene3D" id="3.80.10.10">
    <property type="entry name" value="Ribonuclease Inhibitor"/>
    <property type="match status" value="1"/>
</dbReference>
<dbReference type="Pfam" id="PF13637">
    <property type="entry name" value="Ank_4"/>
    <property type="match status" value="1"/>
</dbReference>
<evidence type="ECO:0000313" key="5">
    <source>
        <dbReference type="Proteomes" id="UP000054928"/>
    </source>
</evidence>
<feature type="repeat" description="ANK" evidence="3">
    <location>
        <begin position="403"/>
        <end position="435"/>
    </location>
</feature>
<dbReference type="OrthoDB" id="20872at2759"/>
<dbReference type="Pfam" id="PF00023">
    <property type="entry name" value="Ank"/>
    <property type="match status" value="2"/>
</dbReference>
<dbReference type="Gene3D" id="1.25.40.20">
    <property type="entry name" value="Ankyrin repeat-containing domain"/>
    <property type="match status" value="3"/>
</dbReference>
<dbReference type="InterPro" id="IPR032675">
    <property type="entry name" value="LRR_dom_sf"/>
</dbReference>
<sequence length="798" mass="87935">MKRSFQNLYPMSEIVNDITFVTDNGLVASEAIATSRRAWKRRVFCPSIPSAVQIKSTFLPCTTHLTYSQMPSLPCQWRCGNLETALKEEALLCLVLSFLNVREHQIIRQTNRSWQRRVQTLVLDRLDLSYFTSPVCTHTLDRACQGVLASYSRIRRLDLSGQRALVDRDLLVLTSCFWSHLEEIVVDDCQEISDFGLLAVLNAQSLRLRSVSVRRCKRVIGDLFFTQHSPLHQLTGSHPSLTTLNLDDTNVTYAFISRVEAHFPMLQRLSALHTPAHRTFFQQIPVLNSLLREMQLLVSNELDELVLSPVILDEFTKWRLSRHGNKVGVFERTIVANGLQALLDVPLLLTSTEDSTDDIEGENSVLISLLLHACVRGKIRLLSSILAVGRNGIAFDLENTDADGHSPLSLAVSNGFVEATRMLLQAGSNIETRSLSLVTPLYRASEHGWDGLVDMLLDANARRDCSTTGGATALCVAAKNGHRSTVLRLLAAEKQAEDEVQVRGRCNKYQLVQALFLACEGGHLFVVSDLLLLTELNANVLMNDNVSPLYLACQMGYEDIVLLLLERGGNPSFQRPQGGVSCLYIAAQEGHNEIVRMLILAGANVNAKMNDMSTALHIAARMGRKTVSQTLLSYGARLNDQTRSGLTALYIASEEGHTELVQCLLNLGAARDIQTSSGATALFAAVHRGHNSVVEMLLLHGANTSVSKYNGASPLDAAVMVGNTNIARLLLRFGARVGGLALHFAERRQNIGNLHALLQASYSSQQLFQAIETRNQSTHTLIAPTKVDSKHGKTFGSV</sequence>
<evidence type="ECO:0000256" key="2">
    <source>
        <dbReference type="ARBA" id="ARBA00023043"/>
    </source>
</evidence>
<dbReference type="GeneID" id="36404479"/>
<dbReference type="EMBL" id="CCYD01000041">
    <property type="protein sequence ID" value="CEG35298.1"/>
    <property type="molecule type" value="Genomic_DNA"/>
</dbReference>
<dbReference type="InterPro" id="IPR036770">
    <property type="entry name" value="Ankyrin_rpt-contain_sf"/>
</dbReference>
<keyword evidence="5" id="KW-1185">Reference proteome</keyword>
<feature type="repeat" description="ANK" evidence="3">
    <location>
        <begin position="544"/>
        <end position="576"/>
    </location>
</feature>
<evidence type="ECO:0000256" key="1">
    <source>
        <dbReference type="ARBA" id="ARBA00022737"/>
    </source>
</evidence>
<reference evidence="5" key="1">
    <citation type="submission" date="2014-09" db="EMBL/GenBank/DDBJ databases">
        <authorList>
            <person name="Sharma Rahul"/>
            <person name="Thines Marco"/>
        </authorList>
    </citation>
    <scope>NUCLEOTIDE SEQUENCE [LARGE SCALE GENOMIC DNA]</scope>
</reference>
<dbReference type="STRING" id="4781.A0A0P1A5M5"/>
<evidence type="ECO:0000256" key="3">
    <source>
        <dbReference type="PROSITE-ProRule" id="PRU00023"/>
    </source>
</evidence>
<feature type="repeat" description="ANK" evidence="3">
    <location>
        <begin position="644"/>
        <end position="676"/>
    </location>
</feature>
<protein>
    <submittedName>
        <fullName evidence="4">Ankyrin</fullName>
    </submittedName>
</protein>
<keyword evidence="1" id="KW-0677">Repeat</keyword>
<dbReference type="SUPFAM" id="SSF52047">
    <property type="entry name" value="RNI-like"/>
    <property type="match status" value="1"/>
</dbReference>
<dbReference type="PROSITE" id="PS50088">
    <property type="entry name" value="ANK_REPEAT"/>
    <property type="match status" value="7"/>
</dbReference>
<keyword evidence="2 3" id="KW-0040">ANK repeat</keyword>
<dbReference type="OMA" id="REHQIIR"/>
<dbReference type="InterPro" id="IPR002110">
    <property type="entry name" value="Ankyrin_rpt"/>
</dbReference>
<accession>A0A0P1A5M5</accession>
<evidence type="ECO:0000313" key="4">
    <source>
        <dbReference type="EMBL" id="CEG35298.1"/>
    </source>
</evidence>